<dbReference type="RefSeq" id="WP_071383750.1">
    <property type="nucleotide sequence ID" value="NZ_MLYO01000049.1"/>
</dbReference>
<evidence type="ECO:0000313" key="1">
    <source>
        <dbReference type="EMBL" id="OIJ99865.1"/>
    </source>
</evidence>
<sequence length="145" mass="15243">MLTEALTALAAAGGTAVAQAAGTEAWAGIRQRAALLLGRGDPQRERAQLERLDVTAAALVSAVGDEVDRVRQVQAEGWRGRFETLLEDLDERAGQEAAAELRALVAEARNAADSGARMEGNVFHGPAAIQVGDRNRQDNHFGSGA</sequence>
<protein>
    <submittedName>
        <fullName evidence="1">Uncharacterized protein</fullName>
    </submittedName>
</protein>
<name>A0A1S2Q2R3_9ACTN</name>
<dbReference type="OrthoDB" id="3544267at2"/>
<proteinExistence type="predicted"/>
<dbReference type="AlphaFoldDB" id="A0A1S2Q2R3"/>
<evidence type="ECO:0000313" key="2">
    <source>
        <dbReference type="Proteomes" id="UP000179642"/>
    </source>
</evidence>
<dbReference type="Proteomes" id="UP000179642">
    <property type="component" value="Unassembled WGS sequence"/>
</dbReference>
<keyword evidence="2" id="KW-1185">Reference proteome</keyword>
<reference evidence="1 2" key="1">
    <citation type="submission" date="2016-10" db="EMBL/GenBank/DDBJ databases">
        <title>Genome sequence of Streptomyces sp. MUSC 1.</title>
        <authorList>
            <person name="Lee L.-H."/>
            <person name="Ser H.-L."/>
            <person name="Law J.W.-F."/>
        </authorList>
    </citation>
    <scope>NUCLEOTIDE SEQUENCE [LARGE SCALE GENOMIC DNA]</scope>
    <source>
        <strain evidence="1 2">MUSC 1</strain>
    </source>
</reference>
<organism evidence="1 2">
    <name type="scientific">Streptomyces monashensis</name>
    <dbReference type="NCBI Taxonomy" id="1678012"/>
    <lineage>
        <taxon>Bacteria</taxon>
        <taxon>Bacillati</taxon>
        <taxon>Actinomycetota</taxon>
        <taxon>Actinomycetes</taxon>
        <taxon>Kitasatosporales</taxon>
        <taxon>Streptomycetaceae</taxon>
        <taxon>Streptomyces</taxon>
    </lineage>
</organism>
<gene>
    <name evidence="1" type="ORF">BIV23_27985</name>
</gene>
<comment type="caution">
    <text evidence="1">The sequence shown here is derived from an EMBL/GenBank/DDBJ whole genome shotgun (WGS) entry which is preliminary data.</text>
</comment>
<dbReference type="EMBL" id="MLYO01000049">
    <property type="protein sequence ID" value="OIJ99865.1"/>
    <property type="molecule type" value="Genomic_DNA"/>
</dbReference>
<accession>A0A1S2Q2R3</accession>